<keyword evidence="3" id="KW-0536">Nodulation</keyword>
<dbReference type="Gene3D" id="3.40.50.300">
    <property type="entry name" value="P-loop containing nucleotide triphosphate hydrolases"/>
    <property type="match status" value="1"/>
</dbReference>
<evidence type="ECO:0000313" key="7">
    <source>
        <dbReference type="EMBL" id="TKJ40244.1"/>
    </source>
</evidence>
<comment type="similarity">
    <text evidence="1">Belongs to the ABC transporter superfamily.</text>
</comment>
<evidence type="ECO:0000313" key="8">
    <source>
        <dbReference type="Proteomes" id="UP000319619"/>
    </source>
</evidence>
<dbReference type="GO" id="GO:0016887">
    <property type="term" value="F:ATP hydrolysis activity"/>
    <property type="evidence" value="ECO:0007669"/>
    <property type="project" value="InterPro"/>
</dbReference>
<dbReference type="InterPro" id="IPR003439">
    <property type="entry name" value="ABC_transporter-like_ATP-bd"/>
</dbReference>
<dbReference type="Proteomes" id="UP000319619">
    <property type="component" value="Unassembled WGS sequence"/>
</dbReference>
<name>A0A532UZ58_UNCL8</name>
<dbReference type="Pfam" id="PF00005">
    <property type="entry name" value="ABC_tran"/>
    <property type="match status" value="1"/>
</dbReference>
<keyword evidence="5 7" id="KW-0067">ATP-binding</keyword>
<evidence type="ECO:0000259" key="6">
    <source>
        <dbReference type="PROSITE" id="PS50893"/>
    </source>
</evidence>
<evidence type="ECO:0000256" key="3">
    <source>
        <dbReference type="ARBA" id="ARBA00022458"/>
    </source>
</evidence>
<dbReference type="GO" id="GO:0005524">
    <property type="term" value="F:ATP binding"/>
    <property type="evidence" value="ECO:0007669"/>
    <property type="project" value="UniProtKB-KW"/>
</dbReference>
<dbReference type="InterPro" id="IPR003593">
    <property type="entry name" value="AAA+_ATPase"/>
</dbReference>
<feature type="domain" description="ABC transporter" evidence="6">
    <location>
        <begin position="2"/>
        <end position="237"/>
    </location>
</feature>
<dbReference type="SUPFAM" id="SSF52540">
    <property type="entry name" value="P-loop containing nucleoside triphosphate hydrolases"/>
    <property type="match status" value="1"/>
</dbReference>
<dbReference type="InterPro" id="IPR027417">
    <property type="entry name" value="P-loop_NTPase"/>
</dbReference>
<comment type="caution">
    <text evidence="7">The sequence shown here is derived from an EMBL/GenBank/DDBJ whole genome shotgun (WGS) entry which is preliminary data.</text>
</comment>
<dbReference type="EMBL" id="NJBN01000005">
    <property type="protein sequence ID" value="TKJ40244.1"/>
    <property type="molecule type" value="Genomic_DNA"/>
</dbReference>
<accession>A0A532UZ58</accession>
<evidence type="ECO:0000256" key="5">
    <source>
        <dbReference type="ARBA" id="ARBA00022840"/>
    </source>
</evidence>
<proteinExistence type="inferred from homology"/>
<dbReference type="SMART" id="SM00382">
    <property type="entry name" value="AAA"/>
    <property type="match status" value="1"/>
</dbReference>
<dbReference type="InterPro" id="IPR050763">
    <property type="entry name" value="ABC_transporter_ATP-binding"/>
</dbReference>
<evidence type="ECO:0000256" key="4">
    <source>
        <dbReference type="ARBA" id="ARBA00022741"/>
    </source>
</evidence>
<keyword evidence="2" id="KW-0813">Transport</keyword>
<gene>
    <name evidence="7" type="ORF">CEE37_07925</name>
</gene>
<dbReference type="PANTHER" id="PTHR42711">
    <property type="entry name" value="ABC TRANSPORTER ATP-BINDING PROTEIN"/>
    <property type="match status" value="1"/>
</dbReference>
<organism evidence="7 8">
    <name type="scientific">candidate division LCP-89 bacterium B3_LCP</name>
    <dbReference type="NCBI Taxonomy" id="2012998"/>
    <lineage>
        <taxon>Bacteria</taxon>
        <taxon>Pseudomonadati</taxon>
        <taxon>Bacteria division LCP-89</taxon>
    </lineage>
</organism>
<dbReference type="AlphaFoldDB" id="A0A532UZ58"/>
<reference evidence="7 8" key="1">
    <citation type="submission" date="2017-06" db="EMBL/GenBank/DDBJ databases">
        <title>Novel microbial phyla capable of carbon fixation and sulfur reduction in deep-sea sediments.</title>
        <authorList>
            <person name="Huang J."/>
            <person name="Baker B."/>
            <person name="Wang Y."/>
        </authorList>
    </citation>
    <scope>NUCLEOTIDE SEQUENCE [LARGE SCALE GENOMIC DNA]</scope>
    <source>
        <strain evidence="7">B3_LCP</strain>
    </source>
</reference>
<protein>
    <submittedName>
        <fullName evidence="7">ABC transporter ATP-binding protein</fullName>
    </submittedName>
</protein>
<keyword evidence="4" id="KW-0547">Nucleotide-binding</keyword>
<dbReference type="PROSITE" id="PS50893">
    <property type="entry name" value="ABC_TRANSPORTER_2"/>
    <property type="match status" value="1"/>
</dbReference>
<sequence>MIQVKNLSKNFTDKKRGIIKAVDGISFDCHPGEVYGLLGPNGAGKTTTLRLLSTVLKPDSGTASICDYDVVERPNKVRAVIGFLSGDTGLYRRLTGREIMRYFASLYGLSKDDFNLRIKDIESILELSDFLDTKTDKLSTGQKQRISIARTILHDPPVLILDEPTAGLDIIASRAIIEFISRARTSGKTILFSTHMMQEAERLCDRIGIIHNGQLQVQGSLENLRNQYNTQNLEEVFLKAVDLV</sequence>
<dbReference type="PANTHER" id="PTHR42711:SF5">
    <property type="entry name" value="ABC TRANSPORTER ATP-BINDING PROTEIN NATA"/>
    <property type="match status" value="1"/>
</dbReference>
<evidence type="ECO:0000256" key="1">
    <source>
        <dbReference type="ARBA" id="ARBA00005417"/>
    </source>
</evidence>
<evidence type="ECO:0000256" key="2">
    <source>
        <dbReference type="ARBA" id="ARBA00022448"/>
    </source>
</evidence>